<dbReference type="GO" id="GO:0004630">
    <property type="term" value="F:phospholipase D activity"/>
    <property type="evidence" value="ECO:0007669"/>
    <property type="project" value="UniProtKB-EC"/>
</dbReference>
<sequence>MSGAAEAARLALGFGPMLPPQVLGAPTCPPPENPLERAVWQQTQRQPDLSCGNAFVAYQRTPRTPEAPDAFMQIAAQVREARREVLLTSMEWHSGPDNPGYIFAQGVRDLYAKVAATPQNYPQGMTVRVILGGFPDLKREDGGTYALELVRDLRQLQVPLADARLGWQVTVMNYSVIPHSHVKLHVIDGQDVGVAGFNFTNWHLPGSEPGGRDLHDLGIRIRGPLAQQGVAIFDDLWRFSRQVRCPANVAASEVSRVCFLRPPDPVSHPDAAQQALMAGPVTGSVAGGARAFLLYRRAGGVDEADRAQLALIDAARQEIDLMQADFSPALNCWAAYLGPDNCGSETFPPYLAALLRAMERGVRVRVLTVNYGFGAGANRSGIALMRYEARRRGLDQLFEARYVNFNMHTKALSVDHGMVAVGSMNFHFSSWGPAGLNEAFVATSDAQAVREQEESFNAVWARQSQAVAPPGWLRFVRPLEHNPPALPKQEQERGPRRSNGQPGL</sequence>
<comment type="caution">
    <text evidence="9">The sequence shown here is derived from an EMBL/GenBank/DDBJ whole genome shotgun (WGS) entry which is preliminary data.</text>
</comment>
<organism evidence="9 10">
    <name type="scientific">Deinococcus cavernae</name>
    <dbReference type="NCBI Taxonomy" id="2320857"/>
    <lineage>
        <taxon>Bacteria</taxon>
        <taxon>Thermotogati</taxon>
        <taxon>Deinococcota</taxon>
        <taxon>Deinococci</taxon>
        <taxon>Deinococcales</taxon>
        <taxon>Deinococcaceae</taxon>
        <taxon>Deinococcus</taxon>
    </lineage>
</organism>
<evidence type="ECO:0000256" key="7">
    <source>
        <dbReference type="SAM" id="MobiDB-lite"/>
    </source>
</evidence>
<accession>A0A418VBR9</accession>
<gene>
    <name evidence="9" type="ORF">D3875_06045</name>
</gene>
<keyword evidence="10" id="KW-1185">Reference proteome</keyword>
<reference evidence="9 10" key="1">
    <citation type="submission" date="2018-09" db="EMBL/GenBank/DDBJ databases">
        <authorList>
            <person name="Zhu H."/>
        </authorList>
    </citation>
    <scope>NUCLEOTIDE SEQUENCE [LARGE SCALE GENOMIC DNA]</scope>
    <source>
        <strain evidence="9 10">K2S05-167</strain>
    </source>
</reference>
<proteinExistence type="inferred from homology"/>
<keyword evidence="6" id="KW-0443">Lipid metabolism</keyword>
<name>A0A418VBR9_9DEIO</name>
<feature type="region of interest" description="Disordered" evidence="7">
    <location>
        <begin position="478"/>
        <end position="504"/>
    </location>
</feature>
<dbReference type="EC" id="3.1.4.4" evidence="3"/>
<dbReference type="Pfam" id="PF13091">
    <property type="entry name" value="PLDc_2"/>
    <property type="match status" value="1"/>
</dbReference>
<comment type="catalytic activity">
    <reaction evidence="1">
        <text>a 1,2-diacyl-sn-glycero-3-phosphocholine + H2O = a 1,2-diacyl-sn-glycero-3-phosphate + choline + H(+)</text>
        <dbReference type="Rhea" id="RHEA:14445"/>
        <dbReference type="ChEBI" id="CHEBI:15354"/>
        <dbReference type="ChEBI" id="CHEBI:15377"/>
        <dbReference type="ChEBI" id="CHEBI:15378"/>
        <dbReference type="ChEBI" id="CHEBI:57643"/>
        <dbReference type="ChEBI" id="CHEBI:58608"/>
        <dbReference type="EC" id="3.1.4.4"/>
    </reaction>
</comment>
<keyword evidence="5" id="KW-0442">Lipid degradation</keyword>
<evidence type="ECO:0000259" key="8">
    <source>
        <dbReference type="PROSITE" id="PS50035"/>
    </source>
</evidence>
<dbReference type="InterPro" id="IPR001736">
    <property type="entry name" value="PLipase_D/transphosphatidylase"/>
</dbReference>
<protein>
    <recommendedName>
        <fullName evidence="3">phospholipase D</fullName>
        <ecNumber evidence="3">3.1.4.4</ecNumber>
    </recommendedName>
</protein>
<feature type="domain" description="PLD phosphodiesterase" evidence="8">
    <location>
        <begin position="403"/>
        <end position="430"/>
    </location>
</feature>
<dbReference type="Gene3D" id="3.30.870.10">
    <property type="entry name" value="Endonuclease Chain A"/>
    <property type="match status" value="2"/>
</dbReference>
<dbReference type="SUPFAM" id="SSF56024">
    <property type="entry name" value="Phospholipase D/nuclease"/>
    <property type="match status" value="2"/>
</dbReference>
<dbReference type="PANTHER" id="PTHR43856">
    <property type="entry name" value="CARDIOLIPIN HYDROLASE"/>
    <property type="match status" value="1"/>
</dbReference>
<comment type="similarity">
    <text evidence="2">Belongs to the phospholipase D family.</text>
</comment>
<evidence type="ECO:0000256" key="5">
    <source>
        <dbReference type="ARBA" id="ARBA00022963"/>
    </source>
</evidence>
<evidence type="ECO:0000256" key="3">
    <source>
        <dbReference type="ARBA" id="ARBA00012027"/>
    </source>
</evidence>
<evidence type="ECO:0000256" key="1">
    <source>
        <dbReference type="ARBA" id="ARBA00000798"/>
    </source>
</evidence>
<dbReference type="AlphaFoldDB" id="A0A418VBR9"/>
<evidence type="ECO:0000256" key="4">
    <source>
        <dbReference type="ARBA" id="ARBA00022801"/>
    </source>
</evidence>
<evidence type="ECO:0000313" key="9">
    <source>
        <dbReference type="EMBL" id="RJF73557.1"/>
    </source>
</evidence>
<dbReference type="OrthoDB" id="54549at2"/>
<keyword evidence="4" id="KW-0378">Hydrolase</keyword>
<dbReference type="GO" id="GO:0016042">
    <property type="term" value="P:lipid catabolic process"/>
    <property type="evidence" value="ECO:0007669"/>
    <property type="project" value="UniProtKB-KW"/>
</dbReference>
<dbReference type="Proteomes" id="UP000286287">
    <property type="component" value="Unassembled WGS sequence"/>
</dbReference>
<dbReference type="GO" id="GO:0006793">
    <property type="term" value="P:phosphorus metabolic process"/>
    <property type="evidence" value="ECO:0007669"/>
    <property type="project" value="UniProtKB-ARBA"/>
</dbReference>
<dbReference type="InterPro" id="IPR025202">
    <property type="entry name" value="PLD-like_dom"/>
</dbReference>
<dbReference type="GO" id="GO:0016891">
    <property type="term" value="F:RNA endonuclease activity producing 5'-phosphomonoesters, hydrolytic mechanism"/>
    <property type="evidence" value="ECO:0007669"/>
    <property type="project" value="TreeGrafter"/>
</dbReference>
<dbReference type="PANTHER" id="PTHR43856:SF1">
    <property type="entry name" value="MITOCHONDRIAL CARDIOLIPIN HYDROLASE"/>
    <property type="match status" value="1"/>
</dbReference>
<evidence type="ECO:0000256" key="6">
    <source>
        <dbReference type="ARBA" id="ARBA00023098"/>
    </source>
</evidence>
<evidence type="ECO:0000313" key="10">
    <source>
        <dbReference type="Proteomes" id="UP000286287"/>
    </source>
</evidence>
<dbReference type="PROSITE" id="PS50035">
    <property type="entry name" value="PLD"/>
    <property type="match status" value="1"/>
</dbReference>
<evidence type="ECO:0000256" key="2">
    <source>
        <dbReference type="ARBA" id="ARBA00008664"/>
    </source>
</evidence>
<dbReference type="EMBL" id="QYUJ01000014">
    <property type="protein sequence ID" value="RJF73557.1"/>
    <property type="molecule type" value="Genomic_DNA"/>
</dbReference>
<dbReference type="InterPro" id="IPR051406">
    <property type="entry name" value="PLD_domain"/>
</dbReference>